<evidence type="ECO:0000256" key="2">
    <source>
        <dbReference type="ARBA" id="ARBA00022490"/>
    </source>
</evidence>
<name>A0A7R8W9S3_9CRUS</name>
<dbReference type="InterPro" id="IPR011989">
    <property type="entry name" value="ARM-like"/>
</dbReference>
<keyword evidence="3" id="KW-0813">Transport</keyword>
<gene>
    <name evidence="5" type="ORF">CTOB1V02_LOCUS4919</name>
</gene>
<protein>
    <recommendedName>
        <fullName evidence="4">Importin-7/11-like TPR repeats domain-containing protein</fullName>
    </recommendedName>
</protein>
<dbReference type="InterPro" id="IPR016024">
    <property type="entry name" value="ARM-type_fold"/>
</dbReference>
<dbReference type="Pfam" id="PF25758">
    <property type="entry name" value="TPR_IPO11"/>
    <property type="match status" value="1"/>
</dbReference>
<dbReference type="EMBL" id="OB661001">
    <property type="protein sequence ID" value="CAD7227008.1"/>
    <property type="molecule type" value="Genomic_DNA"/>
</dbReference>
<dbReference type="PANTHER" id="PTHR10997">
    <property type="entry name" value="IMPORTIN-7, 8, 11"/>
    <property type="match status" value="1"/>
</dbReference>
<dbReference type="GO" id="GO:0006606">
    <property type="term" value="P:protein import into nucleus"/>
    <property type="evidence" value="ECO:0007669"/>
    <property type="project" value="TreeGrafter"/>
</dbReference>
<organism evidence="5">
    <name type="scientific">Cyprideis torosa</name>
    <dbReference type="NCBI Taxonomy" id="163714"/>
    <lineage>
        <taxon>Eukaryota</taxon>
        <taxon>Metazoa</taxon>
        <taxon>Ecdysozoa</taxon>
        <taxon>Arthropoda</taxon>
        <taxon>Crustacea</taxon>
        <taxon>Oligostraca</taxon>
        <taxon>Ostracoda</taxon>
        <taxon>Podocopa</taxon>
        <taxon>Podocopida</taxon>
        <taxon>Cytherocopina</taxon>
        <taxon>Cytheroidea</taxon>
        <taxon>Cytherideidae</taxon>
        <taxon>Cyprideis</taxon>
    </lineage>
</organism>
<keyword evidence="3" id="KW-0653">Protein transport</keyword>
<accession>A0A7R8W9S3</accession>
<dbReference type="GO" id="GO:0005829">
    <property type="term" value="C:cytosol"/>
    <property type="evidence" value="ECO:0007669"/>
    <property type="project" value="TreeGrafter"/>
</dbReference>
<dbReference type="AlphaFoldDB" id="A0A7R8W9S3"/>
<evidence type="ECO:0000259" key="4">
    <source>
        <dbReference type="Pfam" id="PF25758"/>
    </source>
</evidence>
<evidence type="ECO:0000256" key="3">
    <source>
        <dbReference type="ARBA" id="ARBA00022927"/>
    </source>
</evidence>
<evidence type="ECO:0000256" key="1">
    <source>
        <dbReference type="ARBA" id="ARBA00004496"/>
    </source>
</evidence>
<keyword evidence="2" id="KW-0963">Cytoplasm</keyword>
<dbReference type="InterPro" id="IPR058669">
    <property type="entry name" value="TPR_IPO7/11-like"/>
</dbReference>
<dbReference type="OrthoDB" id="760868at2759"/>
<evidence type="ECO:0000313" key="5">
    <source>
        <dbReference type="EMBL" id="CAD7227008.1"/>
    </source>
</evidence>
<dbReference type="Gene3D" id="1.25.10.10">
    <property type="entry name" value="Leucine-rich Repeat Variant"/>
    <property type="match status" value="1"/>
</dbReference>
<reference evidence="5" key="1">
    <citation type="submission" date="2020-11" db="EMBL/GenBank/DDBJ databases">
        <authorList>
            <person name="Tran Van P."/>
        </authorList>
    </citation>
    <scope>NUCLEOTIDE SEQUENCE</scope>
</reference>
<dbReference type="PANTHER" id="PTHR10997:SF18">
    <property type="entry name" value="D-IMPORTIN 7_RANBP7"/>
    <property type="match status" value="1"/>
</dbReference>
<dbReference type="SUPFAM" id="SSF48371">
    <property type="entry name" value="ARM repeat"/>
    <property type="match status" value="1"/>
</dbReference>
<proteinExistence type="predicted"/>
<dbReference type="GO" id="GO:0005635">
    <property type="term" value="C:nuclear envelope"/>
    <property type="evidence" value="ECO:0007669"/>
    <property type="project" value="TreeGrafter"/>
</dbReference>
<feature type="domain" description="Importin-7/11-like TPR repeats" evidence="4">
    <location>
        <begin position="459"/>
        <end position="756"/>
    </location>
</feature>
<sequence>MYMLVRNFQFKSKEEERTSLNEAMQMLLPLARERFVQLLPDESDAALLIQKQILKVFYALNQMHLSLTLISRETFSNWMELCRQVIQRPVPAAVANIDDEDRAEHPAWKCKKWAFHIATRMFERYGSPGSVAKEYEEFAQWYVQSFSEGMLQVILNVLDAYRQGTWISPRVTQEALQYLTEAVRHSVCWKLLKPHMMLVIREVLFPLMSHSEEDQLLWETDPQEYVNIKFDFFEELHSPATSAGRLLQSTVGKRKNMLDQTMTFLVGILTQPQPNPRQKDGALHMVGTLSKVLLKKSPYKDNLENLIASYLFPELSSPTPFLRARALWTLQAFSEVEYKNSDILTQALNVAMELLIGDPDLPVKVEAAVAIKKLIQSHGRRVVDLIRPKIRPITFEMLNLIRATNQGDMMSVLQELVVSYSEELAPCIGQMAEHLVQTFVQLTESGDDAEEHCLASMDVLATMERLLEVFEDNDDISKQLEPIVVRVVVHVFKARIFELFEEALSLCHILTLRRISQDMWKVLELIYTAFKEEAIDYFVDMMPALHNYVTVDPDAFLSNDNHVAALLDMSKAVLAADTGEDADGHACKLLEVMILKYKGKIDRWVPTFLEVVIQRMVPLANAQSAIKSSELRVMCLQVGIAALYYSPEMFFSTMEAHTVPGSQETLLTWFMKQWIHDVDCFLGLHDRKMCILGLCLIISRRPNLLSEMLPAVMPSLLMLFDGIKRAYEIKAEEERDSSDDDDDEYADSDDSADDQILDSDEDDLDDTSATYLGNIQTKITEAAASGQFPMQMQAKLLEVEDSDDELDDINALEAYTTPLDQEGAEDEYCLFKDILAHVETMEPHLYATLMGYVTPEQGEILRDVLVIADQRRAAAESKMIQQQGGFQFANQTVPKSFDFGASNPPHHS</sequence>
<comment type="subcellular location">
    <subcellularLocation>
        <location evidence="1">Cytoplasm</location>
    </subcellularLocation>
</comment>